<evidence type="ECO:0000313" key="2">
    <source>
        <dbReference type="EMBL" id="KKM60114.1"/>
    </source>
</evidence>
<dbReference type="InterPro" id="IPR036388">
    <property type="entry name" value="WH-like_DNA-bd_sf"/>
</dbReference>
<dbReference type="AlphaFoldDB" id="A0A0F9IRT0"/>
<reference evidence="2" key="1">
    <citation type="journal article" date="2015" name="Nature">
        <title>Complex archaea that bridge the gap between prokaryotes and eukaryotes.</title>
        <authorList>
            <person name="Spang A."/>
            <person name="Saw J.H."/>
            <person name="Jorgensen S.L."/>
            <person name="Zaremba-Niedzwiedzka K."/>
            <person name="Martijn J."/>
            <person name="Lind A.E."/>
            <person name="van Eijk R."/>
            <person name="Schleper C."/>
            <person name="Guy L."/>
            <person name="Ettema T.J."/>
        </authorList>
    </citation>
    <scope>NUCLEOTIDE SEQUENCE</scope>
</reference>
<dbReference type="PANTHER" id="PTHR33169">
    <property type="entry name" value="PADR-FAMILY TRANSCRIPTIONAL REGULATOR"/>
    <property type="match status" value="1"/>
</dbReference>
<dbReference type="InterPro" id="IPR005149">
    <property type="entry name" value="Tscrpt_reg_PadR_N"/>
</dbReference>
<dbReference type="EMBL" id="LAZR01011737">
    <property type="protein sequence ID" value="KKM60114.1"/>
    <property type="molecule type" value="Genomic_DNA"/>
</dbReference>
<gene>
    <name evidence="2" type="ORF">LCGC14_1545080</name>
</gene>
<dbReference type="PANTHER" id="PTHR33169:SF14">
    <property type="entry name" value="TRANSCRIPTIONAL REGULATOR RV3488"/>
    <property type="match status" value="1"/>
</dbReference>
<evidence type="ECO:0000259" key="1">
    <source>
        <dbReference type="Pfam" id="PF03551"/>
    </source>
</evidence>
<organism evidence="2">
    <name type="scientific">marine sediment metagenome</name>
    <dbReference type="NCBI Taxonomy" id="412755"/>
    <lineage>
        <taxon>unclassified sequences</taxon>
        <taxon>metagenomes</taxon>
        <taxon>ecological metagenomes</taxon>
    </lineage>
</organism>
<name>A0A0F9IRT0_9ZZZZ</name>
<comment type="caution">
    <text evidence="2">The sequence shown here is derived from an EMBL/GenBank/DDBJ whole genome shotgun (WGS) entry which is preliminary data.</text>
</comment>
<feature type="domain" description="Transcription regulator PadR N-terminal" evidence="1">
    <location>
        <begin position="22"/>
        <end position="91"/>
    </location>
</feature>
<sequence>MDEGLLDNWTTQLRKGLLELCVLNALAGRRMYGYDIVRTLRGVEGLVITEGTIYPLLSRLRRDGWVQSALEESSSGPARKYYELTPVGRGVRERMNSVWAKIVDGVRGLQSGISMENGQNGQTH</sequence>
<protein>
    <recommendedName>
        <fullName evidence="1">Transcription regulator PadR N-terminal domain-containing protein</fullName>
    </recommendedName>
</protein>
<dbReference type="InterPro" id="IPR052509">
    <property type="entry name" value="Metal_resp_DNA-bind_regulator"/>
</dbReference>
<dbReference type="Gene3D" id="1.10.10.10">
    <property type="entry name" value="Winged helix-like DNA-binding domain superfamily/Winged helix DNA-binding domain"/>
    <property type="match status" value="1"/>
</dbReference>
<accession>A0A0F9IRT0</accession>
<dbReference type="InterPro" id="IPR036390">
    <property type="entry name" value="WH_DNA-bd_sf"/>
</dbReference>
<proteinExistence type="predicted"/>
<dbReference type="Pfam" id="PF03551">
    <property type="entry name" value="PadR"/>
    <property type="match status" value="1"/>
</dbReference>
<dbReference type="SUPFAM" id="SSF46785">
    <property type="entry name" value="Winged helix' DNA-binding domain"/>
    <property type="match status" value="1"/>
</dbReference>